<keyword evidence="3" id="KW-1185">Reference proteome</keyword>
<keyword evidence="1" id="KW-0472">Membrane</keyword>
<sequence length="49" mass="5703">MSRDIPEGNKIDDRAGSWRRWSFWFYVVVMLVLWAIAAQQVVGYLAAQT</sequence>
<comment type="caution">
    <text evidence="2">The sequence shown here is derived from an EMBL/GenBank/DDBJ whole genome shotgun (WGS) entry which is preliminary data.</text>
</comment>
<dbReference type="EMBL" id="JBHUMP010000027">
    <property type="protein sequence ID" value="MFD2741496.1"/>
    <property type="molecule type" value="Genomic_DNA"/>
</dbReference>
<keyword evidence="1" id="KW-1133">Transmembrane helix</keyword>
<dbReference type="Proteomes" id="UP001597474">
    <property type="component" value="Unassembled WGS sequence"/>
</dbReference>
<evidence type="ECO:0000256" key="1">
    <source>
        <dbReference type="SAM" id="Phobius"/>
    </source>
</evidence>
<accession>A0ABW5U6H1</accession>
<dbReference type="RefSeq" id="WP_386375921.1">
    <property type="nucleotide sequence ID" value="NZ_JBHUMP010000027.1"/>
</dbReference>
<proteinExistence type="predicted"/>
<gene>
    <name evidence="2" type="ORF">ACFSUD_18140</name>
</gene>
<evidence type="ECO:0000313" key="2">
    <source>
        <dbReference type="EMBL" id="MFD2741496.1"/>
    </source>
</evidence>
<name>A0ABW5U6H1_9RHOB</name>
<feature type="transmembrane region" description="Helical" evidence="1">
    <location>
        <begin position="21"/>
        <end position="47"/>
    </location>
</feature>
<reference evidence="3" key="1">
    <citation type="journal article" date="2019" name="Int. J. Syst. Evol. Microbiol.">
        <title>The Global Catalogue of Microorganisms (GCM) 10K type strain sequencing project: providing services to taxonomists for standard genome sequencing and annotation.</title>
        <authorList>
            <consortium name="The Broad Institute Genomics Platform"/>
            <consortium name="The Broad Institute Genome Sequencing Center for Infectious Disease"/>
            <person name="Wu L."/>
            <person name="Ma J."/>
        </authorList>
    </citation>
    <scope>NUCLEOTIDE SEQUENCE [LARGE SCALE GENOMIC DNA]</scope>
    <source>
        <strain evidence="3">TISTR 2562</strain>
    </source>
</reference>
<organism evidence="2 3">
    <name type="scientific">Sulfitobacter aestuarii</name>
    <dbReference type="NCBI Taxonomy" id="2161676"/>
    <lineage>
        <taxon>Bacteria</taxon>
        <taxon>Pseudomonadati</taxon>
        <taxon>Pseudomonadota</taxon>
        <taxon>Alphaproteobacteria</taxon>
        <taxon>Rhodobacterales</taxon>
        <taxon>Roseobacteraceae</taxon>
        <taxon>Sulfitobacter</taxon>
    </lineage>
</organism>
<keyword evidence="1" id="KW-0812">Transmembrane</keyword>
<evidence type="ECO:0008006" key="4">
    <source>
        <dbReference type="Google" id="ProtNLM"/>
    </source>
</evidence>
<evidence type="ECO:0000313" key="3">
    <source>
        <dbReference type="Proteomes" id="UP001597474"/>
    </source>
</evidence>
<protein>
    <recommendedName>
        <fullName evidence="4">DUF2474 domain-containing protein</fullName>
    </recommendedName>
</protein>